<evidence type="ECO:0000256" key="1">
    <source>
        <dbReference type="SAM" id="Phobius"/>
    </source>
</evidence>
<dbReference type="Pfam" id="PF19946">
    <property type="entry name" value="DUF6408"/>
    <property type="match status" value="1"/>
</dbReference>
<dbReference type="AlphaFoldDB" id="A0A7U9DX05"/>
<evidence type="ECO:0000313" key="3">
    <source>
        <dbReference type="Proteomes" id="UP000014062"/>
    </source>
</evidence>
<gene>
    <name evidence="2" type="ORF">SLI_6984</name>
</gene>
<keyword evidence="1" id="KW-0812">Transmembrane</keyword>
<feature type="transmembrane region" description="Helical" evidence="1">
    <location>
        <begin position="21"/>
        <end position="41"/>
    </location>
</feature>
<sequence>MDPVEYQPARYARLRKILANVAVNVVANLLVAAMMSAAHLLF</sequence>
<proteinExistence type="predicted"/>
<dbReference type="RefSeq" id="WP_003972354.1">
    <property type="nucleotide sequence ID" value="NZ_CM001889.1"/>
</dbReference>
<dbReference type="GeneID" id="97460890"/>
<name>A0A7U9DX05_STRLI</name>
<keyword evidence="1" id="KW-0472">Membrane</keyword>
<evidence type="ECO:0000313" key="2">
    <source>
        <dbReference type="EMBL" id="EOY51689.1"/>
    </source>
</evidence>
<protein>
    <submittedName>
        <fullName evidence="2">Uncharacterized protein</fullName>
    </submittedName>
</protein>
<dbReference type="Proteomes" id="UP000014062">
    <property type="component" value="Chromosome"/>
</dbReference>
<keyword evidence="1" id="KW-1133">Transmembrane helix</keyword>
<dbReference type="InterPro" id="IPR045639">
    <property type="entry name" value="DUF6408"/>
</dbReference>
<organism evidence="2 3">
    <name type="scientific">Streptomyces lividans 1326</name>
    <dbReference type="NCBI Taxonomy" id="1200984"/>
    <lineage>
        <taxon>Bacteria</taxon>
        <taxon>Bacillati</taxon>
        <taxon>Actinomycetota</taxon>
        <taxon>Actinomycetes</taxon>
        <taxon>Kitasatosporales</taxon>
        <taxon>Streptomycetaceae</taxon>
        <taxon>Streptomyces</taxon>
    </lineage>
</organism>
<accession>A0A7U9DX05</accession>
<reference evidence="3" key="1">
    <citation type="journal article" date="2013" name="Genome Biol. Evol.">
        <title>The genome sequence of Streptomyces lividans 66 reveals a novel tRNA-dependent peptide biosynthetic system within a metal-related genomic island.</title>
        <authorList>
            <person name="Cruz-Morales P."/>
            <person name="Vijgenboom E."/>
            <person name="Iruegas-Bocardo F."/>
            <person name="Girard G."/>
            <person name="Yanez-Guerra L.A."/>
            <person name="Ramos-Aboites H.E."/>
            <person name="Pernodet J.L."/>
            <person name="Anne J."/>
            <person name="van Wezel G.P."/>
            <person name="Barona-Gomez F."/>
        </authorList>
    </citation>
    <scope>NUCLEOTIDE SEQUENCE [LARGE SCALE GENOMIC DNA]</scope>
    <source>
        <strain evidence="3">1326</strain>
    </source>
</reference>
<dbReference type="EMBL" id="CM001889">
    <property type="protein sequence ID" value="EOY51689.1"/>
    <property type="molecule type" value="Genomic_DNA"/>
</dbReference>